<reference evidence="2 3" key="1">
    <citation type="submission" date="2019-09" db="EMBL/GenBank/DDBJ databases">
        <authorList>
            <person name="Chandra G."/>
            <person name="Truman W A."/>
        </authorList>
    </citation>
    <scope>NUCLEOTIDE SEQUENCE [LARGE SCALE GENOMIC DNA]</scope>
    <source>
        <strain evidence="2">PS655</strain>
    </source>
</reference>
<organism evidence="2 3">
    <name type="scientific">Pseudomonas fluorescens</name>
    <dbReference type="NCBI Taxonomy" id="294"/>
    <lineage>
        <taxon>Bacteria</taxon>
        <taxon>Pseudomonadati</taxon>
        <taxon>Pseudomonadota</taxon>
        <taxon>Gammaproteobacteria</taxon>
        <taxon>Pseudomonadales</taxon>
        <taxon>Pseudomonadaceae</taxon>
        <taxon>Pseudomonas</taxon>
    </lineage>
</organism>
<dbReference type="RefSeq" id="WP_150652954.1">
    <property type="nucleotide sequence ID" value="NZ_CABVHJ010000036.1"/>
</dbReference>
<dbReference type="Proteomes" id="UP000327167">
    <property type="component" value="Unassembled WGS sequence"/>
</dbReference>
<evidence type="ECO:0000259" key="1">
    <source>
        <dbReference type="Pfam" id="PF11726"/>
    </source>
</evidence>
<accession>A0A5E6Y2D7</accession>
<dbReference type="InterPro" id="IPR057271">
    <property type="entry name" value="YagK_YfjJ_C"/>
</dbReference>
<dbReference type="EMBL" id="CABVHJ010000036">
    <property type="protein sequence ID" value="VVN47205.1"/>
    <property type="molecule type" value="Genomic_DNA"/>
</dbReference>
<sequence length="128" mass="14648">MNVPAWVGNLYASPQNKISIRVREIGQKGRPHYHFVLLLNRDAYHTVGRFQSERENLYSRIQAAWASALKISFEEADGLVHIPANATFHLSQDDSGEMDRYFHRVSYLGKAETKDYGKRCRAFGCSRG</sequence>
<feature type="domain" description="YagK/YfjJ C-terminal" evidence="1">
    <location>
        <begin position="22"/>
        <end position="126"/>
    </location>
</feature>
<dbReference type="AlphaFoldDB" id="A0A5E6Y2D7"/>
<evidence type="ECO:0000313" key="2">
    <source>
        <dbReference type="EMBL" id="VVN47205.1"/>
    </source>
</evidence>
<protein>
    <recommendedName>
        <fullName evidence="1">YagK/YfjJ C-terminal domain-containing protein</fullName>
    </recommendedName>
</protein>
<name>A0A5E6Y2D7_PSEFL</name>
<dbReference type="Pfam" id="PF11726">
    <property type="entry name" value="YagK_YfjJ_C"/>
    <property type="match status" value="1"/>
</dbReference>
<evidence type="ECO:0000313" key="3">
    <source>
        <dbReference type="Proteomes" id="UP000327167"/>
    </source>
</evidence>
<gene>
    <name evidence="2" type="ORF">PS655_05944</name>
</gene>
<proteinExistence type="predicted"/>